<protein>
    <submittedName>
        <fullName evidence="2">Uncharacterized protein</fullName>
    </submittedName>
</protein>
<gene>
    <name evidence="2" type="ORF">NYZ96_03670</name>
</gene>
<evidence type="ECO:0000313" key="2">
    <source>
        <dbReference type="EMBL" id="UWX70879.1"/>
    </source>
</evidence>
<evidence type="ECO:0000313" key="3">
    <source>
        <dbReference type="Proteomes" id="UP001059745"/>
    </source>
</evidence>
<dbReference type="AlphaFoldDB" id="A0AB38TV41"/>
<organism evidence="2 3">
    <name type="scientific">Burkholderia gladioli</name>
    <name type="common">Pseudomonas marginata</name>
    <name type="synonym">Phytomonas marginata</name>
    <dbReference type="NCBI Taxonomy" id="28095"/>
    <lineage>
        <taxon>Bacteria</taxon>
        <taxon>Pseudomonadati</taxon>
        <taxon>Pseudomonadota</taxon>
        <taxon>Betaproteobacteria</taxon>
        <taxon>Burkholderiales</taxon>
        <taxon>Burkholderiaceae</taxon>
        <taxon>Burkholderia</taxon>
    </lineage>
</organism>
<keyword evidence="1" id="KW-1133">Transmembrane helix</keyword>
<dbReference type="Proteomes" id="UP001059745">
    <property type="component" value="Chromosome 1"/>
</dbReference>
<reference evidence="2" key="1">
    <citation type="submission" date="2022-09" db="EMBL/GenBank/DDBJ databases">
        <title>Genomic of Burkholderia gladioli.</title>
        <authorList>
            <person name="Wu H."/>
        </authorList>
    </citation>
    <scope>NUCLEOTIDE SEQUENCE</scope>
    <source>
        <strain evidence="2">ZN-S4</strain>
    </source>
</reference>
<name>A0AB38TV41_BURGA</name>
<feature type="transmembrane region" description="Helical" evidence="1">
    <location>
        <begin position="52"/>
        <end position="74"/>
    </location>
</feature>
<accession>A0AB38TV41</accession>
<proteinExistence type="predicted"/>
<keyword evidence="1" id="KW-0812">Transmembrane</keyword>
<dbReference type="EMBL" id="CP104214">
    <property type="protein sequence ID" value="UWX70879.1"/>
    <property type="molecule type" value="Genomic_DNA"/>
</dbReference>
<sequence>MAGLHLPVPTTLFATLQTSLASTSAALGALKALGPGATVAELIGATTGLELLTVAGSMLGVFYLGAVVGSLMVATNA</sequence>
<evidence type="ECO:0000256" key="1">
    <source>
        <dbReference type="SAM" id="Phobius"/>
    </source>
</evidence>
<dbReference type="RefSeq" id="WP_230676233.1">
    <property type="nucleotide sequence ID" value="NZ_CADESY010000011.1"/>
</dbReference>
<keyword evidence="1" id="KW-0472">Membrane</keyword>